<reference evidence="1 2" key="1">
    <citation type="journal article" date="2019" name="Nat. Ecol. Evol.">
        <title>Megaphylogeny resolves global patterns of mushroom evolution.</title>
        <authorList>
            <person name="Varga T."/>
            <person name="Krizsan K."/>
            <person name="Foldi C."/>
            <person name="Dima B."/>
            <person name="Sanchez-Garcia M."/>
            <person name="Sanchez-Ramirez S."/>
            <person name="Szollosi G.J."/>
            <person name="Szarkandi J.G."/>
            <person name="Papp V."/>
            <person name="Albert L."/>
            <person name="Andreopoulos W."/>
            <person name="Angelini C."/>
            <person name="Antonin V."/>
            <person name="Barry K.W."/>
            <person name="Bougher N.L."/>
            <person name="Buchanan P."/>
            <person name="Buyck B."/>
            <person name="Bense V."/>
            <person name="Catcheside P."/>
            <person name="Chovatia M."/>
            <person name="Cooper J."/>
            <person name="Damon W."/>
            <person name="Desjardin D."/>
            <person name="Finy P."/>
            <person name="Geml J."/>
            <person name="Haridas S."/>
            <person name="Hughes K."/>
            <person name="Justo A."/>
            <person name="Karasinski D."/>
            <person name="Kautmanova I."/>
            <person name="Kiss B."/>
            <person name="Kocsube S."/>
            <person name="Kotiranta H."/>
            <person name="LaButti K.M."/>
            <person name="Lechner B.E."/>
            <person name="Liimatainen K."/>
            <person name="Lipzen A."/>
            <person name="Lukacs Z."/>
            <person name="Mihaltcheva S."/>
            <person name="Morgado L.N."/>
            <person name="Niskanen T."/>
            <person name="Noordeloos M.E."/>
            <person name="Ohm R.A."/>
            <person name="Ortiz-Santana B."/>
            <person name="Ovrebo C."/>
            <person name="Racz N."/>
            <person name="Riley R."/>
            <person name="Savchenko A."/>
            <person name="Shiryaev A."/>
            <person name="Soop K."/>
            <person name="Spirin V."/>
            <person name="Szebenyi C."/>
            <person name="Tomsovsky M."/>
            <person name="Tulloss R.E."/>
            <person name="Uehling J."/>
            <person name="Grigoriev I.V."/>
            <person name="Vagvolgyi C."/>
            <person name="Papp T."/>
            <person name="Martin F.M."/>
            <person name="Miettinen O."/>
            <person name="Hibbett D.S."/>
            <person name="Nagy L.G."/>
        </authorList>
    </citation>
    <scope>NUCLEOTIDE SEQUENCE [LARGE SCALE GENOMIC DNA]</scope>
    <source>
        <strain evidence="1 2">NL-1719</strain>
    </source>
</reference>
<dbReference type="Proteomes" id="UP000308600">
    <property type="component" value="Unassembled WGS sequence"/>
</dbReference>
<keyword evidence="2" id="KW-1185">Reference proteome</keyword>
<evidence type="ECO:0000313" key="1">
    <source>
        <dbReference type="EMBL" id="TFK70021.1"/>
    </source>
</evidence>
<sequence>MFLTVGPTLPLDVIGHVIDFVDDPITLRACSLLCRFCRRPCQRAIFSKYTLGRKDLRDYHNFRALLKSNHSLLGHIKSIKVLHFNVAADTLPKATRFLSNLQSITFDFDDPETIASDPGRVDTVAEFLLSIRLTHLSLVFKNDHNHFGKLVKPVASTLQHLNLDVSYLYWPIISFATIEKVIVAGVRSLPNLRRLSCVLGFDDNSDENLRQIQCFARICRAISNPDEISQLDVTYRIRHGVISDALAQDWLAMDKFFEGQYPFSSSQNINLVLYFDQGWVGRRWSLWQVEIFEDKFKESHKSLLQKVSVKWSRMVEEDTVTVS</sequence>
<evidence type="ECO:0000313" key="2">
    <source>
        <dbReference type="Proteomes" id="UP000308600"/>
    </source>
</evidence>
<name>A0ACD3AXE6_9AGAR</name>
<proteinExistence type="predicted"/>
<protein>
    <submittedName>
        <fullName evidence="1">Uncharacterized protein</fullName>
    </submittedName>
</protein>
<dbReference type="EMBL" id="ML208320">
    <property type="protein sequence ID" value="TFK70021.1"/>
    <property type="molecule type" value="Genomic_DNA"/>
</dbReference>
<gene>
    <name evidence="1" type="ORF">BDN72DRAFT_959146</name>
</gene>
<accession>A0ACD3AXE6</accession>
<organism evidence="1 2">
    <name type="scientific">Pluteus cervinus</name>
    <dbReference type="NCBI Taxonomy" id="181527"/>
    <lineage>
        <taxon>Eukaryota</taxon>
        <taxon>Fungi</taxon>
        <taxon>Dikarya</taxon>
        <taxon>Basidiomycota</taxon>
        <taxon>Agaricomycotina</taxon>
        <taxon>Agaricomycetes</taxon>
        <taxon>Agaricomycetidae</taxon>
        <taxon>Agaricales</taxon>
        <taxon>Pluteineae</taxon>
        <taxon>Pluteaceae</taxon>
        <taxon>Pluteus</taxon>
    </lineage>
</organism>